<evidence type="ECO:0000259" key="2">
    <source>
        <dbReference type="PROSITE" id="PS50041"/>
    </source>
</evidence>
<reference evidence="4" key="1">
    <citation type="submission" date="2022-11" db="UniProtKB">
        <authorList>
            <consortium name="WormBaseParasite"/>
        </authorList>
    </citation>
    <scope>IDENTIFICATION</scope>
</reference>
<proteinExistence type="predicted"/>
<feature type="domain" description="C-type lectin" evidence="2">
    <location>
        <begin position="27"/>
        <end position="132"/>
    </location>
</feature>
<feature type="chain" id="PRO_5037111467" evidence="1">
    <location>
        <begin position="19"/>
        <end position="194"/>
    </location>
</feature>
<dbReference type="PROSITE" id="PS50041">
    <property type="entry name" value="C_TYPE_LECTIN_2"/>
    <property type="match status" value="1"/>
</dbReference>
<sequence length="194" mass="21631">MNSKIITIFVSFFLTISAVCPNGSVSWQTDCYFFQANASGFPTAESDCNLMGGHLVSIHDGFVNALLTNNAQNLFHESTVTDFWIGFTNLMTLQNWTWMDESSSHFTEWCPNDPNNTSGLNSFVMAATLAFWTGGFSNDGGKTWAWSDRTLWDYNPWDHRYPHLNASACVAGGGSGAFDQQCNTIYRVMCKKPL</sequence>
<evidence type="ECO:0000313" key="3">
    <source>
        <dbReference type="Proteomes" id="UP000887578"/>
    </source>
</evidence>
<protein>
    <submittedName>
        <fullName evidence="4">C-type lectin domain-containing protein</fullName>
    </submittedName>
</protein>
<dbReference type="Proteomes" id="UP000887578">
    <property type="component" value="Unplaced"/>
</dbReference>
<keyword evidence="1" id="KW-0732">Signal</keyword>
<organism evidence="3 4">
    <name type="scientific">Panagrolaimus davidi</name>
    <dbReference type="NCBI Taxonomy" id="227884"/>
    <lineage>
        <taxon>Eukaryota</taxon>
        <taxon>Metazoa</taxon>
        <taxon>Ecdysozoa</taxon>
        <taxon>Nematoda</taxon>
        <taxon>Chromadorea</taxon>
        <taxon>Rhabditida</taxon>
        <taxon>Tylenchina</taxon>
        <taxon>Panagrolaimomorpha</taxon>
        <taxon>Panagrolaimoidea</taxon>
        <taxon>Panagrolaimidae</taxon>
        <taxon>Panagrolaimus</taxon>
    </lineage>
</organism>
<dbReference type="Pfam" id="PF00059">
    <property type="entry name" value="Lectin_C"/>
    <property type="match status" value="1"/>
</dbReference>
<accession>A0A914QCQ3</accession>
<dbReference type="PANTHER" id="PTHR22803">
    <property type="entry name" value="MANNOSE, PHOSPHOLIPASE, LECTIN RECEPTOR RELATED"/>
    <property type="match status" value="1"/>
</dbReference>
<dbReference type="Gene3D" id="3.10.100.10">
    <property type="entry name" value="Mannose-Binding Protein A, subunit A"/>
    <property type="match status" value="2"/>
</dbReference>
<dbReference type="AlphaFoldDB" id="A0A914QCQ3"/>
<dbReference type="InterPro" id="IPR001304">
    <property type="entry name" value="C-type_lectin-like"/>
</dbReference>
<evidence type="ECO:0000256" key="1">
    <source>
        <dbReference type="SAM" id="SignalP"/>
    </source>
</evidence>
<keyword evidence="3" id="KW-1185">Reference proteome</keyword>
<dbReference type="InterPro" id="IPR016186">
    <property type="entry name" value="C-type_lectin-like/link_sf"/>
</dbReference>
<dbReference type="SUPFAM" id="SSF56436">
    <property type="entry name" value="C-type lectin-like"/>
    <property type="match status" value="2"/>
</dbReference>
<dbReference type="SMART" id="SM00034">
    <property type="entry name" value="CLECT"/>
    <property type="match status" value="1"/>
</dbReference>
<feature type="signal peptide" evidence="1">
    <location>
        <begin position="1"/>
        <end position="18"/>
    </location>
</feature>
<dbReference type="InterPro" id="IPR050111">
    <property type="entry name" value="C-type_lectin/snaclec_domain"/>
</dbReference>
<name>A0A914QCQ3_9BILA</name>
<dbReference type="InterPro" id="IPR016187">
    <property type="entry name" value="CTDL_fold"/>
</dbReference>
<dbReference type="CDD" id="cd00037">
    <property type="entry name" value="CLECT"/>
    <property type="match status" value="1"/>
</dbReference>
<evidence type="ECO:0000313" key="4">
    <source>
        <dbReference type="WBParaSite" id="PDA_v2.g29394.t1"/>
    </source>
</evidence>
<dbReference type="WBParaSite" id="PDA_v2.g29394.t1">
    <property type="protein sequence ID" value="PDA_v2.g29394.t1"/>
    <property type="gene ID" value="PDA_v2.g29394"/>
</dbReference>